<sequence length="238" mass="26120">MRFFKLLTGIVSLSSMAAAAAAASDEERRDFSVNPVKFEVEYVIKERPDDTANDVVDLFNEESITLAYTATNHDESQIVILGIGGAFRDPNTNEILTNITASSVDPIVFSPGQSQKFSQVINLNLLTGSYILTPNFYVSIDDEFMIIEPRSQLATVSDLPISLFNPKLLFLELVLLASFAGLGYLGYELFGKSYFKKVSSVTKSTEKASYPSAAASTGKAYDSSWLPEGHVKKTKKKN</sequence>
<feature type="transmembrane region" description="Helical" evidence="10">
    <location>
        <begin position="168"/>
        <end position="187"/>
    </location>
</feature>
<keyword evidence="13" id="KW-1185">Reference proteome</keyword>
<accession>G3B1V2</accession>
<dbReference type="PANTHER" id="PTHR12924">
    <property type="entry name" value="TRANSLOCON-ASSOCIATED PROTEIN, ALPHA SUBUNIT"/>
    <property type="match status" value="1"/>
</dbReference>
<keyword evidence="5 10" id="KW-1133">Transmembrane helix</keyword>
<dbReference type="InterPro" id="IPR005595">
    <property type="entry name" value="TRAP_alpha"/>
</dbReference>
<proteinExistence type="inferred from homology"/>
<evidence type="ECO:0000313" key="13">
    <source>
        <dbReference type="Proteomes" id="UP000000707"/>
    </source>
</evidence>
<feature type="signal peptide" evidence="11">
    <location>
        <begin position="1"/>
        <end position="22"/>
    </location>
</feature>
<dbReference type="eggNOG" id="ENOG502S7BF">
    <property type="taxonomic scope" value="Eukaryota"/>
</dbReference>
<dbReference type="AlphaFoldDB" id="G3B1V2"/>
<feature type="chain" id="PRO_5003442739" description="Increased recombination centers protein 22" evidence="11">
    <location>
        <begin position="23"/>
        <end position="238"/>
    </location>
</feature>
<reference evidence="12 13" key="1">
    <citation type="journal article" date="2011" name="Proc. Natl. Acad. Sci. U.S.A.">
        <title>Comparative genomics of xylose-fermenting fungi for enhanced biofuel production.</title>
        <authorList>
            <person name="Wohlbach D.J."/>
            <person name="Kuo A."/>
            <person name="Sato T.K."/>
            <person name="Potts K.M."/>
            <person name="Salamov A.A."/>
            <person name="LaButti K.M."/>
            <person name="Sun H."/>
            <person name="Clum A."/>
            <person name="Pangilinan J.L."/>
            <person name="Lindquist E.A."/>
            <person name="Lucas S."/>
            <person name="Lapidus A."/>
            <person name="Jin M."/>
            <person name="Gunawan C."/>
            <person name="Balan V."/>
            <person name="Dale B.E."/>
            <person name="Jeffries T.W."/>
            <person name="Zinkel R."/>
            <person name="Barry K.W."/>
            <person name="Grigoriev I.V."/>
            <person name="Gasch A.P."/>
        </authorList>
    </citation>
    <scope>NUCLEOTIDE SEQUENCE [LARGE SCALE GENOMIC DNA]</scope>
    <source>
        <strain evidence="13">ATCC 10573 / BCRC 21748 / CBS 615 / JCM 9827 / NBRC 10315 / NRRL Y-1498 / VKM Y-70</strain>
    </source>
</reference>
<evidence type="ECO:0000256" key="9">
    <source>
        <dbReference type="SAM" id="MobiDB-lite"/>
    </source>
</evidence>
<organism evidence="13">
    <name type="scientific">Candida tenuis (strain ATCC 10573 / BCRC 21748 / CBS 615 / JCM 9827 / NBRC 10315 / NRRL Y-1498 / VKM Y-70)</name>
    <name type="common">Yeast</name>
    <name type="synonym">Yamadazyma tenuis</name>
    <dbReference type="NCBI Taxonomy" id="590646"/>
    <lineage>
        <taxon>Eukaryota</taxon>
        <taxon>Fungi</taxon>
        <taxon>Dikarya</taxon>
        <taxon>Ascomycota</taxon>
        <taxon>Saccharomycotina</taxon>
        <taxon>Pichiomycetes</taxon>
        <taxon>Debaryomycetaceae</taxon>
        <taxon>Yamadazyma</taxon>
    </lineage>
</organism>
<evidence type="ECO:0000256" key="7">
    <source>
        <dbReference type="ARBA" id="ARBA00037565"/>
    </source>
</evidence>
<evidence type="ECO:0000256" key="8">
    <source>
        <dbReference type="ARBA" id="ARBA00038311"/>
    </source>
</evidence>
<keyword evidence="6 10" id="KW-0472">Membrane</keyword>
<name>G3B1V2_CANTC</name>
<keyword evidence="3 11" id="KW-0732">Signal</keyword>
<keyword evidence="4" id="KW-0256">Endoplasmic reticulum</keyword>
<comment type="subcellular location">
    <subcellularLocation>
        <location evidence="1">Endoplasmic reticulum membrane</location>
        <topology evidence="1">Single-pass type I membrane protein</topology>
    </subcellularLocation>
</comment>
<evidence type="ECO:0000256" key="3">
    <source>
        <dbReference type="ARBA" id="ARBA00022729"/>
    </source>
</evidence>
<evidence type="ECO:0000256" key="5">
    <source>
        <dbReference type="ARBA" id="ARBA00022989"/>
    </source>
</evidence>
<dbReference type="PANTHER" id="PTHR12924:SF0">
    <property type="entry name" value="TRANSLOCON-ASSOCIATED PROTEIN SUBUNIT ALPHA"/>
    <property type="match status" value="1"/>
</dbReference>
<dbReference type="Proteomes" id="UP000000707">
    <property type="component" value="Unassembled WGS sequence"/>
</dbReference>
<comment type="similarity">
    <text evidence="8">Belongs to the IRC22 family.</text>
</comment>
<feature type="region of interest" description="Disordered" evidence="9">
    <location>
        <begin position="204"/>
        <end position="223"/>
    </location>
</feature>
<evidence type="ECO:0000256" key="2">
    <source>
        <dbReference type="ARBA" id="ARBA00022692"/>
    </source>
</evidence>
<comment type="function">
    <text evidence="7">Is probably involved in a pathway contributing to genomic integrity.</text>
</comment>
<dbReference type="Pfam" id="PF03896">
    <property type="entry name" value="TRAP_alpha"/>
    <property type="match status" value="1"/>
</dbReference>
<evidence type="ECO:0000256" key="11">
    <source>
        <dbReference type="SAM" id="SignalP"/>
    </source>
</evidence>
<dbReference type="OrthoDB" id="1926781at2759"/>
<evidence type="ECO:0000256" key="10">
    <source>
        <dbReference type="SAM" id="Phobius"/>
    </source>
</evidence>
<dbReference type="EMBL" id="GL996515">
    <property type="protein sequence ID" value="EGV64536.1"/>
    <property type="molecule type" value="Genomic_DNA"/>
</dbReference>
<evidence type="ECO:0000256" key="1">
    <source>
        <dbReference type="ARBA" id="ARBA00004115"/>
    </source>
</evidence>
<protein>
    <recommendedName>
        <fullName evidence="14">Increased recombination centers protein 22</fullName>
    </recommendedName>
</protein>
<gene>
    <name evidence="12" type="ORF">CANTEDRAFT_129775</name>
</gene>
<evidence type="ECO:0008006" key="14">
    <source>
        <dbReference type="Google" id="ProtNLM"/>
    </source>
</evidence>
<evidence type="ECO:0000256" key="6">
    <source>
        <dbReference type="ARBA" id="ARBA00023136"/>
    </source>
</evidence>
<evidence type="ECO:0000256" key="4">
    <source>
        <dbReference type="ARBA" id="ARBA00022824"/>
    </source>
</evidence>
<keyword evidence="2 10" id="KW-0812">Transmembrane</keyword>
<dbReference type="GO" id="GO:0005789">
    <property type="term" value="C:endoplasmic reticulum membrane"/>
    <property type="evidence" value="ECO:0007669"/>
    <property type="project" value="UniProtKB-SubCell"/>
</dbReference>
<evidence type="ECO:0000313" key="12">
    <source>
        <dbReference type="EMBL" id="EGV64536.1"/>
    </source>
</evidence>